<sequence length="44" mass="4591">MPMAFHSARLLATRTAAGGPYELSVIAQNLVALQGSEFARGLAC</sequence>
<dbReference type="AlphaFoldDB" id="A0A1H7SH31"/>
<dbReference type="Proteomes" id="UP000199120">
    <property type="component" value="Unassembled WGS sequence"/>
</dbReference>
<proteinExistence type="predicted"/>
<evidence type="ECO:0000313" key="2">
    <source>
        <dbReference type="Proteomes" id="UP000199120"/>
    </source>
</evidence>
<gene>
    <name evidence="1" type="ORF">SAMN05192542_11221</name>
</gene>
<reference evidence="2" key="1">
    <citation type="submission" date="2016-10" db="EMBL/GenBank/DDBJ databases">
        <authorList>
            <person name="Varghese N."/>
            <person name="Submissions S."/>
        </authorList>
    </citation>
    <scope>NUCLEOTIDE SEQUENCE [LARGE SCALE GENOMIC DNA]</scope>
    <source>
        <strain evidence="2">LMG 26416</strain>
    </source>
</reference>
<name>A0A1H7SH31_9BURK</name>
<protein>
    <submittedName>
        <fullName evidence="1">Uncharacterized protein</fullName>
    </submittedName>
</protein>
<organism evidence="1 2">
    <name type="scientific">Paraburkholderia caballeronis</name>
    <dbReference type="NCBI Taxonomy" id="416943"/>
    <lineage>
        <taxon>Bacteria</taxon>
        <taxon>Pseudomonadati</taxon>
        <taxon>Pseudomonadota</taxon>
        <taxon>Betaproteobacteria</taxon>
        <taxon>Burkholderiales</taxon>
        <taxon>Burkholderiaceae</taxon>
        <taxon>Paraburkholderia</taxon>
    </lineage>
</organism>
<dbReference type="STRING" id="416943.SAMN05445871_0452"/>
<accession>A0A1H7SH31</accession>
<evidence type="ECO:0000313" key="1">
    <source>
        <dbReference type="EMBL" id="SEL71669.1"/>
    </source>
</evidence>
<keyword evidence="2" id="KW-1185">Reference proteome</keyword>
<dbReference type="EMBL" id="FOAJ01000012">
    <property type="protein sequence ID" value="SEL71669.1"/>
    <property type="molecule type" value="Genomic_DNA"/>
</dbReference>